<reference evidence="1" key="1">
    <citation type="journal article" date="2022" name="Int. J. Mol. Sci.">
        <title>Draft Genome of Tanacetum Coccineum: Genomic Comparison of Closely Related Tanacetum-Family Plants.</title>
        <authorList>
            <person name="Yamashiro T."/>
            <person name="Shiraishi A."/>
            <person name="Nakayama K."/>
            <person name="Satake H."/>
        </authorList>
    </citation>
    <scope>NUCLEOTIDE SEQUENCE</scope>
</reference>
<dbReference type="EMBL" id="BQNB010010162">
    <property type="protein sequence ID" value="GJS73543.1"/>
    <property type="molecule type" value="Genomic_DNA"/>
</dbReference>
<evidence type="ECO:0000313" key="1">
    <source>
        <dbReference type="EMBL" id="GJS73543.1"/>
    </source>
</evidence>
<organism evidence="1 2">
    <name type="scientific">Tanacetum coccineum</name>
    <dbReference type="NCBI Taxonomy" id="301880"/>
    <lineage>
        <taxon>Eukaryota</taxon>
        <taxon>Viridiplantae</taxon>
        <taxon>Streptophyta</taxon>
        <taxon>Embryophyta</taxon>
        <taxon>Tracheophyta</taxon>
        <taxon>Spermatophyta</taxon>
        <taxon>Magnoliopsida</taxon>
        <taxon>eudicotyledons</taxon>
        <taxon>Gunneridae</taxon>
        <taxon>Pentapetalae</taxon>
        <taxon>asterids</taxon>
        <taxon>campanulids</taxon>
        <taxon>Asterales</taxon>
        <taxon>Asteraceae</taxon>
        <taxon>Asteroideae</taxon>
        <taxon>Anthemideae</taxon>
        <taxon>Anthemidinae</taxon>
        <taxon>Tanacetum</taxon>
    </lineage>
</organism>
<keyword evidence="2" id="KW-1185">Reference proteome</keyword>
<gene>
    <name evidence="1" type="ORF">Tco_0706384</name>
</gene>
<name>A0ABQ4Y778_9ASTR</name>
<proteinExistence type="predicted"/>
<reference evidence="1" key="2">
    <citation type="submission" date="2022-01" db="EMBL/GenBank/DDBJ databases">
        <authorList>
            <person name="Yamashiro T."/>
            <person name="Shiraishi A."/>
            <person name="Satake H."/>
            <person name="Nakayama K."/>
        </authorList>
    </citation>
    <scope>NUCLEOTIDE SEQUENCE</scope>
</reference>
<protein>
    <submittedName>
        <fullName evidence="1">Uncharacterized protein</fullName>
    </submittedName>
</protein>
<sequence length="181" mass="19665">MSQLQHRHLRLFSVRISKGMERRLGDRGGGGGGGVVGGVGVVCGDGVDRGVGGVDCGVVCGVVYGVVCGVGFSWSHGAEGKDSFVKCDMSRNDNFVGVQVKAPISTKIVRVPEKDRWCGMRGKFVWWKGVRVVIGQAKVGEIEAGAFNMCDTAQTRLSHLMFYYMHRVFLFWVDGGLSRYL</sequence>
<comment type="caution">
    <text evidence="1">The sequence shown here is derived from an EMBL/GenBank/DDBJ whole genome shotgun (WGS) entry which is preliminary data.</text>
</comment>
<dbReference type="Proteomes" id="UP001151760">
    <property type="component" value="Unassembled WGS sequence"/>
</dbReference>
<evidence type="ECO:0000313" key="2">
    <source>
        <dbReference type="Proteomes" id="UP001151760"/>
    </source>
</evidence>
<accession>A0ABQ4Y778</accession>